<dbReference type="Pfam" id="PF07714">
    <property type="entry name" value="PK_Tyr_Ser-Thr"/>
    <property type="match status" value="2"/>
</dbReference>
<dbReference type="InterPro" id="IPR051286">
    <property type="entry name" value="JAK"/>
</dbReference>
<dbReference type="Pfam" id="PF21990">
    <property type="entry name" value="SH2_1"/>
    <property type="match status" value="1"/>
</dbReference>
<dbReference type="PROSITE" id="PS50057">
    <property type="entry name" value="FERM_3"/>
    <property type="match status" value="1"/>
</dbReference>
<dbReference type="GO" id="GO:0019221">
    <property type="term" value="P:cytokine-mediated signaling pathway"/>
    <property type="evidence" value="ECO:0007669"/>
    <property type="project" value="UniProtKB-ARBA"/>
</dbReference>
<dbReference type="Proteomes" id="UP000694395">
    <property type="component" value="Chromosome 12"/>
</dbReference>
<dbReference type="PRINTS" id="PR01823">
    <property type="entry name" value="JANUSKINASE"/>
</dbReference>
<keyword evidence="7 24" id="KW-0808">Transferase</keyword>
<evidence type="ECO:0000256" key="15">
    <source>
        <dbReference type="ARBA" id="ARBA00023130"/>
    </source>
</evidence>
<dbReference type="PROSITE" id="PS50011">
    <property type="entry name" value="PROTEIN_KINASE_DOM"/>
    <property type="match status" value="2"/>
</dbReference>
<evidence type="ECO:0000256" key="21">
    <source>
        <dbReference type="PIRSR" id="PIRSR000636-1"/>
    </source>
</evidence>
<keyword evidence="4" id="KW-0963">Cytoplasm</keyword>
<evidence type="ECO:0000256" key="19">
    <source>
        <dbReference type="ARBA" id="ARBA00051245"/>
    </source>
</evidence>
<dbReference type="GO" id="GO:0002250">
    <property type="term" value="P:adaptive immune response"/>
    <property type="evidence" value="ECO:0007669"/>
    <property type="project" value="UniProtKB-KW"/>
</dbReference>
<evidence type="ECO:0000256" key="20">
    <source>
        <dbReference type="ARBA" id="ARBA00063638"/>
    </source>
</evidence>
<keyword evidence="15" id="KW-1064">Adaptive immunity</keyword>
<evidence type="ECO:0000256" key="5">
    <source>
        <dbReference type="ARBA" id="ARBA00022553"/>
    </source>
</evidence>
<dbReference type="InterPro" id="IPR019749">
    <property type="entry name" value="Band_41_domain"/>
</dbReference>
<comment type="catalytic activity">
    <reaction evidence="19 24">
        <text>L-tyrosyl-[protein] + ATP = O-phospho-L-tyrosyl-[protein] + ADP + H(+)</text>
        <dbReference type="Rhea" id="RHEA:10596"/>
        <dbReference type="Rhea" id="RHEA-COMP:10136"/>
        <dbReference type="Rhea" id="RHEA-COMP:20101"/>
        <dbReference type="ChEBI" id="CHEBI:15378"/>
        <dbReference type="ChEBI" id="CHEBI:30616"/>
        <dbReference type="ChEBI" id="CHEBI:46858"/>
        <dbReference type="ChEBI" id="CHEBI:61978"/>
        <dbReference type="ChEBI" id="CHEBI:456216"/>
        <dbReference type="EC" id="2.7.10.2"/>
    </reaction>
</comment>
<evidence type="ECO:0000256" key="6">
    <source>
        <dbReference type="ARBA" id="ARBA00022588"/>
    </source>
</evidence>
<dbReference type="InterPro" id="IPR020635">
    <property type="entry name" value="Tyr_kinase_cat_dom"/>
</dbReference>
<dbReference type="GO" id="GO:0012505">
    <property type="term" value="C:endomembrane system"/>
    <property type="evidence" value="ECO:0007669"/>
    <property type="project" value="UniProtKB-SubCell"/>
</dbReference>
<dbReference type="InterPro" id="IPR041381">
    <property type="entry name" value="JAK1-3/TYK2_PHL_dom"/>
</dbReference>
<gene>
    <name evidence="27" type="primary">LOC110536972</name>
</gene>
<dbReference type="SUPFAM" id="SSF56112">
    <property type="entry name" value="Protein kinase-like (PK-like)"/>
    <property type="match status" value="2"/>
</dbReference>
<dbReference type="SUPFAM" id="SSF55550">
    <property type="entry name" value="SH2 domain"/>
    <property type="match status" value="1"/>
</dbReference>
<dbReference type="GeneTree" id="ENSGT00940000155640"/>
<dbReference type="GO" id="GO:0001819">
    <property type="term" value="P:positive regulation of cytokine production"/>
    <property type="evidence" value="ECO:0007669"/>
    <property type="project" value="UniProtKB-ARBA"/>
</dbReference>
<dbReference type="PROSITE" id="PS00109">
    <property type="entry name" value="PROTEIN_KINASE_TYR"/>
    <property type="match status" value="1"/>
</dbReference>
<dbReference type="PRINTS" id="PR00109">
    <property type="entry name" value="TYRKINASE"/>
</dbReference>
<dbReference type="InterPro" id="IPR036860">
    <property type="entry name" value="SH2_dom_sf"/>
</dbReference>
<proteinExistence type="inferred from homology"/>
<dbReference type="SMART" id="SM00219">
    <property type="entry name" value="TyrKc"/>
    <property type="match status" value="2"/>
</dbReference>
<dbReference type="GO" id="GO:1903037">
    <property type="term" value="P:regulation of leukocyte cell-cell adhesion"/>
    <property type="evidence" value="ECO:0007669"/>
    <property type="project" value="UniProtKB-ARBA"/>
</dbReference>
<feature type="binding site" evidence="22">
    <location>
        <position position="821"/>
    </location>
    <ligand>
        <name>ATP</name>
        <dbReference type="ChEBI" id="CHEBI:30616"/>
    </ligand>
</feature>
<evidence type="ECO:0000256" key="17">
    <source>
        <dbReference type="ARBA" id="ARBA00023137"/>
    </source>
</evidence>
<evidence type="ECO:0000256" key="11">
    <source>
        <dbReference type="ARBA" id="ARBA00022840"/>
    </source>
</evidence>
<dbReference type="Gene3D" id="3.30.200.20">
    <property type="entry name" value="Phosphorylase Kinase, domain 1"/>
    <property type="match status" value="2"/>
</dbReference>
<dbReference type="GO" id="GO:0005524">
    <property type="term" value="F:ATP binding"/>
    <property type="evidence" value="ECO:0007669"/>
    <property type="project" value="UniProtKB-UniRule"/>
</dbReference>
<evidence type="ECO:0000313" key="28">
    <source>
        <dbReference type="Proteomes" id="UP000694395"/>
    </source>
</evidence>
<dbReference type="GO" id="GO:0050867">
    <property type="term" value="P:positive regulation of cell activation"/>
    <property type="evidence" value="ECO:0007669"/>
    <property type="project" value="UniProtKB-ARBA"/>
</dbReference>
<keyword evidence="17 24" id="KW-0829">Tyrosine-protein kinase</keyword>
<evidence type="ECO:0000256" key="18">
    <source>
        <dbReference type="ARBA" id="ARBA00023242"/>
    </source>
</evidence>
<dbReference type="Gene3D" id="2.30.29.30">
    <property type="entry name" value="Pleckstrin-homology domain (PH domain)/Phosphotyrosine-binding domain (PTB)"/>
    <property type="match status" value="1"/>
</dbReference>
<keyword evidence="6" id="KW-0399">Innate immunity</keyword>
<keyword evidence="5" id="KW-0597">Phosphoprotein</keyword>
<reference evidence="27" key="2">
    <citation type="submission" date="2025-08" db="UniProtKB">
        <authorList>
            <consortium name="Ensembl"/>
        </authorList>
    </citation>
    <scope>IDENTIFICATION</scope>
</reference>
<evidence type="ECO:0000256" key="7">
    <source>
        <dbReference type="ARBA" id="ARBA00022679"/>
    </source>
</evidence>
<comment type="subcellular location">
    <subcellularLocation>
        <location evidence="3">Cytoplasm</location>
    </subcellularLocation>
    <subcellularLocation>
        <location evidence="2">Endomembrane system</location>
        <topology evidence="2">Peripheral membrane protein</topology>
    </subcellularLocation>
    <subcellularLocation>
        <location evidence="1">Nucleus</location>
    </subcellularLocation>
</comment>
<dbReference type="GO" id="GO:0016020">
    <property type="term" value="C:membrane"/>
    <property type="evidence" value="ECO:0007669"/>
    <property type="project" value="InterPro"/>
</dbReference>
<name>A0A8C7QMT9_ONCMY</name>
<dbReference type="GO" id="GO:0004715">
    <property type="term" value="F:non-membrane spanning protein tyrosine kinase activity"/>
    <property type="evidence" value="ECO:0007669"/>
    <property type="project" value="UniProtKB-EC"/>
</dbReference>
<evidence type="ECO:0000259" key="25">
    <source>
        <dbReference type="PROSITE" id="PS50011"/>
    </source>
</evidence>
<dbReference type="PANTHER" id="PTHR45807:SF2">
    <property type="entry name" value="TYROSINE-PROTEIN KINASE"/>
    <property type="match status" value="1"/>
</dbReference>
<dbReference type="GO" id="GO:0008284">
    <property type="term" value="P:positive regulation of cell population proliferation"/>
    <property type="evidence" value="ECO:0007669"/>
    <property type="project" value="UniProtKB-ARBA"/>
</dbReference>
<dbReference type="InterPro" id="IPR017441">
    <property type="entry name" value="Protein_kinase_ATP_BS"/>
</dbReference>
<evidence type="ECO:0000256" key="13">
    <source>
        <dbReference type="ARBA" id="ARBA00022859"/>
    </source>
</evidence>
<dbReference type="InterPro" id="IPR000980">
    <property type="entry name" value="SH2"/>
</dbReference>
<dbReference type="InterPro" id="IPR011009">
    <property type="entry name" value="Kinase-like_dom_sf"/>
</dbReference>
<keyword evidence="12" id="KW-0156">Chromatin regulator</keyword>
<evidence type="ECO:0000256" key="10">
    <source>
        <dbReference type="ARBA" id="ARBA00022777"/>
    </source>
</evidence>
<evidence type="ECO:0000256" key="3">
    <source>
        <dbReference type="ARBA" id="ARBA00004496"/>
    </source>
</evidence>
<keyword evidence="11 22" id="KW-0067">ATP-binding</keyword>
<dbReference type="FunFam" id="2.30.29.30:FF:000177">
    <property type="entry name" value="Tyrosine-protein kinase"/>
    <property type="match status" value="1"/>
</dbReference>
<feature type="binding site" evidence="23">
    <location>
        <position position="822"/>
    </location>
    <ligand>
        <name>ATP</name>
        <dbReference type="ChEBI" id="CHEBI:30616"/>
    </ligand>
</feature>
<dbReference type="InterPro" id="IPR041155">
    <property type="entry name" value="FERM_F1"/>
</dbReference>
<dbReference type="GO" id="GO:0005131">
    <property type="term" value="F:growth hormone receptor binding"/>
    <property type="evidence" value="ECO:0007669"/>
    <property type="project" value="TreeGrafter"/>
</dbReference>
<evidence type="ECO:0000256" key="1">
    <source>
        <dbReference type="ARBA" id="ARBA00004123"/>
    </source>
</evidence>
<evidence type="ECO:0000256" key="22">
    <source>
        <dbReference type="PIRSR" id="PIRSR000636-2"/>
    </source>
</evidence>
<evidence type="ECO:0000256" key="8">
    <source>
        <dbReference type="ARBA" id="ARBA00022737"/>
    </source>
</evidence>
<dbReference type="AlphaFoldDB" id="A0A8C7QMT9"/>
<dbReference type="SUPFAM" id="SSF50729">
    <property type="entry name" value="PH domain-like"/>
    <property type="match status" value="1"/>
</dbReference>
<dbReference type="FunFam" id="1.10.510.10:FF:000110">
    <property type="entry name" value="Tyrosine-protein kinase"/>
    <property type="match status" value="1"/>
</dbReference>
<feature type="domain" description="FERM" evidence="26">
    <location>
        <begin position="34"/>
        <end position="359"/>
    </location>
</feature>
<evidence type="ECO:0000256" key="16">
    <source>
        <dbReference type="ARBA" id="ARBA00023136"/>
    </source>
</evidence>
<evidence type="ECO:0000256" key="2">
    <source>
        <dbReference type="ARBA" id="ARBA00004184"/>
    </source>
</evidence>
<dbReference type="InterPro" id="IPR011993">
    <property type="entry name" value="PH-like_dom_sf"/>
</dbReference>
<dbReference type="PROSITE" id="PS00107">
    <property type="entry name" value="PROTEIN_KINASE_ATP"/>
    <property type="match status" value="1"/>
</dbReference>
<dbReference type="FunFam" id="3.30.200.20:FF:000084">
    <property type="entry name" value="Tyrosine-protein kinase"/>
    <property type="match status" value="1"/>
</dbReference>
<feature type="binding site" evidence="22">
    <location>
        <begin position="794"/>
        <end position="802"/>
    </location>
    <ligand>
        <name>ATP</name>
        <dbReference type="ChEBI" id="CHEBI:30616"/>
    </ligand>
</feature>
<dbReference type="GO" id="GO:0005829">
    <property type="term" value="C:cytosol"/>
    <property type="evidence" value="ECO:0007669"/>
    <property type="project" value="TreeGrafter"/>
</dbReference>
<dbReference type="GO" id="GO:0035556">
    <property type="term" value="P:intracellular signal transduction"/>
    <property type="evidence" value="ECO:0007669"/>
    <property type="project" value="InterPro"/>
</dbReference>
<evidence type="ECO:0000256" key="12">
    <source>
        <dbReference type="ARBA" id="ARBA00022853"/>
    </source>
</evidence>
<dbReference type="InterPro" id="IPR041046">
    <property type="entry name" value="FERM_F2"/>
</dbReference>
<dbReference type="EC" id="2.7.10.2" evidence="24"/>
<dbReference type="SMART" id="SM00295">
    <property type="entry name" value="B41"/>
    <property type="match status" value="1"/>
</dbReference>
<feature type="active site" description="Proton acceptor" evidence="21">
    <location>
        <position position="915"/>
    </location>
</feature>
<protein>
    <recommendedName>
        <fullName evidence="24">Tyrosine-protein kinase</fullName>
        <ecNumber evidence="24">2.7.10.2</ecNumber>
    </recommendedName>
</protein>
<dbReference type="GO" id="GO:0060397">
    <property type="term" value="P:growth hormone receptor signaling pathway via JAK-STAT"/>
    <property type="evidence" value="ECO:0007669"/>
    <property type="project" value="UniProtKB-ARBA"/>
</dbReference>
<dbReference type="InterPro" id="IPR008266">
    <property type="entry name" value="Tyr_kinase_AS"/>
</dbReference>
<dbReference type="FunFam" id="3.30.200.20:FF:000135">
    <property type="entry name" value="Tyrosine-protein kinase"/>
    <property type="match status" value="1"/>
</dbReference>
<keyword evidence="16" id="KW-0472">Membrane</keyword>
<keyword evidence="13" id="KW-0391">Immunity</keyword>
<evidence type="ECO:0000259" key="26">
    <source>
        <dbReference type="PROSITE" id="PS50057"/>
    </source>
</evidence>
<dbReference type="FunFam" id="1.10.510.10:FF:000114">
    <property type="entry name" value="Tyrosine-protein kinase JAK2"/>
    <property type="match status" value="1"/>
</dbReference>
<feature type="domain" description="Protein kinase" evidence="25">
    <location>
        <begin position="788"/>
        <end position="1064"/>
    </location>
</feature>
<dbReference type="Gene3D" id="3.30.505.10">
    <property type="entry name" value="SH2 domain"/>
    <property type="match status" value="1"/>
</dbReference>
<dbReference type="PIRSF" id="PIRSF000636">
    <property type="entry name" value="TyrPK_Jak"/>
    <property type="match status" value="1"/>
</dbReference>
<dbReference type="Pfam" id="PF17887">
    <property type="entry name" value="Jak1_Phl"/>
    <property type="match status" value="1"/>
</dbReference>
<sequence>MESALCPSSNQNGCILNPLPVSETKQEQEVAPPPCLRVHLYHLGQGGANSQDLTYPAGDYVAEELCIDAAKACGLSPLYCSLFGLMRESDRMWFPPNHILKLDQSANDSLLFRVRYYFPGWYGGSCSHRYGVNKGLDSPVFDDTVMSYLFAQVSLGLYFLPGTFSQSCSVKFKSAGVLILDQERGMPQRPGHATDRVYKSFLPKDIRAHIQEYHFVTRKRIRHRFRKFIQQFSQCKATARDLKLKYLVNLETLHPAFYSECFRVTESLEGEVTIVVTGNNGIQWSREEDKEGFQTYCDFPEVIDISIKQANKDGSIESRIVTINRQDSQTLELEFRSLSEALSFVSLVDGYYRLIADAHHFLCKEVAPPRLLEAIQSYCHGPVSMDFAIGKLRRSGNHKGLYILRSSPKDYNKYFLLVEYKHCQIVKTDQGDYILSGATKSFASLRELLHRYQKEALRSDGYIFQFTKCCPPKAKEDLRPGVPCVLQKDSLGQGTFTKIFCGVRKELGDYGEIHQMDVLVKILDKAHRNYSESFFEAASMMSQLSHKHLLLTYGVCVCGEENMMVQEYGKFGSLDTYLKKKKSSVNITWKLEVAKQLAWAMHYLEDKSLVHGNVCAKNVLLIREEDRKTGNPPFIKLSDPGISITVLPKDVLVERIPWVPPECLEEDRHLTLATDKWAFGTTLWEICSGGERPLSTLDCSKKRLFYEDHHQLPAPKWTELANLINSCMDYEPSNRPSFRAVIRDLNSLFTPDYELLVESDMVPNRARGFGFPGAFENQNPAQFEERHLIFLKQLGKGNFGSVEMCRYDPLQDNTGEVVAVKKLQHSTAEHLRDFEREIEILKSLQHDNIVKYKGVCYSAGRRNLRLIMEYLPYGSLRDYLIKNKARFDYKKLLHYASQICKGMDYLATKRYIHRDLATRNILVESELRVKIGDFGLTKVLPQDKDYYTVREPGESPIFWYAPESLTESKFSVGSDVWSFGVVLYELFSDKNCSPPAAFMDKMGRDKQGQMIVYHLIDLLKKGYRLPAPQGCPEEIQHMMTECWNIDPALRPTFEKLAQTVDMFRDSKEG</sequence>
<dbReference type="GO" id="GO:0050863">
    <property type="term" value="P:regulation of T cell activation"/>
    <property type="evidence" value="ECO:0007669"/>
    <property type="project" value="UniProtKB-ARBA"/>
</dbReference>
<dbReference type="InterPro" id="IPR000719">
    <property type="entry name" value="Prot_kinase_dom"/>
</dbReference>
<dbReference type="GO" id="GO:0007259">
    <property type="term" value="P:cell surface receptor signaling pathway via JAK-STAT"/>
    <property type="evidence" value="ECO:0007669"/>
    <property type="project" value="UniProtKB-ARBA"/>
</dbReference>
<reference evidence="27" key="3">
    <citation type="submission" date="2025-09" db="UniProtKB">
        <authorList>
            <consortium name="Ensembl"/>
        </authorList>
    </citation>
    <scope>IDENTIFICATION</scope>
</reference>
<dbReference type="Pfam" id="PF18377">
    <property type="entry name" value="FERM_F2"/>
    <property type="match status" value="1"/>
</dbReference>
<keyword evidence="28" id="KW-1185">Reference proteome</keyword>
<evidence type="ECO:0000256" key="23">
    <source>
        <dbReference type="PROSITE-ProRule" id="PRU10141"/>
    </source>
</evidence>
<dbReference type="PANTHER" id="PTHR45807">
    <property type="entry name" value="TYROSINE-PROTEIN KINASE HOPSCOTCH"/>
    <property type="match status" value="1"/>
</dbReference>
<dbReference type="GO" id="GO:0045087">
    <property type="term" value="P:innate immune response"/>
    <property type="evidence" value="ECO:0007669"/>
    <property type="project" value="UniProtKB-KW"/>
</dbReference>
<dbReference type="GO" id="GO:0006325">
    <property type="term" value="P:chromatin organization"/>
    <property type="evidence" value="ECO:0007669"/>
    <property type="project" value="UniProtKB-KW"/>
</dbReference>
<dbReference type="InterPro" id="IPR016251">
    <property type="entry name" value="Tyr_kinase_non-rcpt_Jak/Tyk2"/>
</dbReference>
<dbReference type="SMART" id="SM00252">
    <property type="entry name" value="SH2"/>
    <property type="match status" value="1"/>
</dbReference>
<keyword evidence="8" id="KW-0677">Repeat</keyword>
<dbReference type="Gene3D" id="1.10.510.10">
    <property type="entry name" value="Transferase(Phosphotransferase) domain 1"/>
    <property type="match status" value="2"/>
</dbReference>
<comment type="subunit">
    <text evidence="20">Interacts with STAM2 and MYO18A. Interacts with SHB. Interacts with CD69.</text>
</comment>
<dbReference type="InterPro" id="IPR001245">
    <property type="entry name" value="Ser-Thr/Tyr_kinase_cat_dom"/>
</dbReference>
<feature type="domain" description="Protein kinase" evidence="25">
    <location>
        <begin position="485"/>
        <end position="749"/>
    </location>
</feature>
<dbReference type="InterPro" id="IPR000299">
    <property type="entry name" value="FERM_domain"/>
</dbReference>
<evidence type="ECO:0000256" key="24">
    <source>
        <dbReference type="RuleBase" id="RU362096"/>
    </source>
</evidence>
<dbReference type="Ensembl" id="ENSOMYT00000041922.2">
    <property type="protein sequence ID" value="ENSOMYP00000038383.2"/>
    <property type="gene ID" value="ENSOMYG00000014300.2"/>
</dbReference>
<accession>A0A8C7QMT9</accession>
<dbReference type="FunFam" id="3.30.505.10:FF:000073">
    <property type="entry name" value="Tyrosine-protein kinase"/>
    <property type="match status" value="1"/>
</dbReference>
<evidence type="ECO:0000256" key="9">
    <source>
        <dbReference type="ARBA" id="ARBA00022741"/>
    </source>
</evidence>
<keyword evidence="9 22" id="KW-0547">Nucleotide-binding</keyword>
<evidence type="ECO:0000313" key="27">
    <source>
        <dbReference type="Ensembl" id="ENSOMYP00000038383.2"/>
    </source>
</evidence>
<evidence type="ECO:0000256" key="4">
    <source>
        <dbReference type="ARBA" id="ARBA00022490"/>
    </source>
</evidence>
<keyword evidence="10 24" id="KW-0418">Kinase</keyword>
<dbReference type="GO" id="GO:0005634">
    <property type="term" value="C:nucleus"/>
    <property type="evidence" value="ECO:0007669"/>
    <property type="project" value="UniProtKB-SubCell"/>
</dbReference>
<evidence type="ECO:0000256" key="14">
    <source>
        <dbReference type="ARBA" id="ARBA00022999"/>
    </source>
</evidence>
<dbReference type="Pfam" id="PF18379">
    <property type="entry name" value="FERM_F1"/>
    <property type="match status" value="1"/>
</dbReference>
<reference evidence="27" key="1">
    <citation type="submission" date="2020-07" db="EMBL/GenBank/DDBJ databases">
        <title>A long reads based de novo assembly of the rainbow trout Arlee double haploid line genome.</title>
        <authorList>
            <person name="Gao G."/>
            <person name="Palti Y."/>
        </authorList>
    </citation>
    <scope>NUCLEOTIDE SEQUENCE [LARGE SCALE GENOMIC DNA]</scope>
</reference>
<comment type="similarity">
    <text evidence="24">Belongs to the protein kinase superfamily. Tyr protein kinase family.</text>
</comment>
<dbReference type="GO" id="GO:1902533">
    <property type="term" value="P:positive regulation of intracellular signal transduction"/>
    <property type="evidence" value="ECO:0007669"/>
    <property type="project" value="UniProtKB-ARBA"/>
</dbReference>
<dbReference type="GO" id="GO:0030154">
    <property type="term" value="P:cell differentiation"/>
    <property type="evidence" value="ECO:0007669"/>
    <property type="project" value="TreeGrafter"/>
</dbReference>
<keyword evidence="14" id="KW-0727">SH2 domain</keyword>
<keyword evidence="18" id="KW-0539">Nucleus</keyword>
<organism evidence="27 28">
    <name type="scientific">Oncorhynchus mykiss</name>
    <name type="common">Rainbow trout</name>
    <name type="synonym">Salmo gairdneri</name>
    <dbReference type="NCBI Taxonomy" id="8022"/>
    <lineage>
        <taxon>Eukaryota</taxon>
        <taxon>Metazoa</taxon>
        <taxon>Chordata</taxon>
        <taxon>Craniata</taxon>
        <taxon>Vertebrata</taxon>
        <taxon>Euteleostomi</taxon>
        <taxon>Actinopterygii</taxon>
        <taxon>Neopterygii</taxon>
        <taxon>Teleostei</taxon>
        <taxon>Protacanthopterygii</taxon>
        <taxon>Salmoniformes</taxon>
        <taxon>Salmonidae</taxon>
        <taxon>Salmoninae</taxon>
        <taxon>Oncorhynchus</taxon>
    </lineage>
</organism>